<dbReference type="GO" id="GO:0008017">
    <property type="term" value="F:microtubule binding"/>
    <property type="evidence" value="ECO:0007669"/>
    <property type="project" value="InterPro"/>
</dbReference>
<dbReference type="PANTHER" id="PTHR19321">
    <property type="entry name" value="PROTEIN REGULATOR OF CYTOKINESIS 1 PRC1-RELATED"/>
    <property type="match status" value="1"/>
</dbReference>
<accession>A0AAD4TM22</accession>
<dbReference type="GO" id="GO:0005819">
    <property type="term" value="C:spindle"/>
    <property type="evidence" value="ECO:0007669"/>
    <property type="project" value="TreeGrafter"/>
</dbReference>
<evidence type="ECO:0000313" key="4">
    <source>
        <dbReference type="Proteomes" id="UP001202328"/>
    </source>
</evidence>
<evidence type="ECO:0000256" key="2">
    <source>
        <dbReference type="ARBA" id="ARBA00022701"/>
    </source>
</evidence>
<proteinExistence type="inferred from homology"/>
<dbReference type="Proteomes" id="UP001202328">
    <property type="component" value="Unassembled WGS sequence"/>
</dbReference>
<evidence type="ECO:0000256" key="1">
    <source>
        <dbReference type="ARBA" id="ARBA00006187"/>
    </source>
</evidence>
<gene>
    <name evidence="3" type="ORF">MKW98_021914</name>
</gene>
<comment type="caution">
    <text evidence="3">The sequence shown here is derived from an EMBL/GenBank/DDBJ whole genome shotgun (WGS) entry which is preliminary data.</text>
</comment>
<keyword evidence="4" id="KW-1185">Reference proteome</keyword>
<dbReference type="GO" id="GO:0000226">
    <property type="term" value="P:microtubule cytoskeleton organization"/>
    <property type="evidence" value="ECO:0007669"/>
    <property type="project" value="InterPro"/>
</dbReference>
<dbReference type="GO" id="GO:0005874">
    <property type="term" value="C:microtubule"/>
    <property type="evidence" value="ECO:0007669"/>
    <property type="project" value="UniProtKB-KW"/>
</dbReference>
<organism evidence="3 4">
    <name type="scientific">Papaver atlanticum</name>
    <dbReference type="NCBI Taxonomy" id="357466"/>
    <lineage>
        <taxon>Eukaryota</taxon>
        <taxon>Viridiplantae</taxon>
        <taxon>Streptophyta</taxon>
        <taxon>Embryophyta</taxon>
        <taxon>Tracheophyta</taxon>
        <taxon>Spermatophyta</taxon>
        <taxon>Magnoliopsida</taxon>
        <taxon>Ranunculales</taxon>
        <taxon>Papaveraceae</taxon>
        <taxon>Papaveroideae</taxon>
        <taxon>Papaver</taxon>
    </lineage>
</organism>
<reference evidence="3" key="1">
    <citation type="submission" date="2022-04" db="EMBL/GenBank/DDBJ databases">
        <title>A functionally conserved STORR gene fusion in Papaver species that diverged 16.8 million years ago.</title>
        <authorList>
            <person name="Catania T."/>
        </authorList>
    </citation>
    <scope>NUCLEOTIDE SEQUENCE</scope>
    <source>
        <strain evidence="3">S-188037</strain>
    </source>
</reference>
<sequence>MKVVGYLHDVNNILATLGMDSSEIIKLVHPSLDGACKPNQQKYISDATLARLNSTVDPLKEEKQIRLEKLYKTWQSTNKLVESHRHVLRRMQEIQVDSYCGQLTIC</sequence>
<dbReference type="AlphaFoldDB" id="A0AAD4TM22"/>
<evidence type="ECO:0000313" key="3">
    <source>
        <dbReference type="EMBL" id="KAI3963674.1"/>
    </source>
</evidence>
<dbReference type="EMBL" id="JAJJMB010000025">
    <property type="protein sequence ID" value="KAI3963674.1"/>
    <property type="molecule type" value="Genomic_DNA"/>
</dbReference>
<dbReference type="InterPro" id="IPR007145">
    <property type="entry name" value="MAP65_Ase1_PRC1"/>
</dbReference>
<comment type="similarity">
    <text evidence="1">Belongs to the MAP65/ASE1 family.</text>
</comment>
<dbReference type="GO" id="GO:0005737">
    <property type="term" value="C:cytoplasm"/>
    <property type="evidence" value="ECO:0007669"/>
    <property type="project" value="TreeGrafter"/>
</dbReference>
<protein>
    <submittedName>
        <fullName evidence="3">Uncharacterized protein</fullName>
    </submittedName>
</protein>
<name>A0AAD4TM22_9MAGN</name>
<keyword evidence="2" id="KW-0493">Microtubule</keyword>
<dbReference type="PANTHER" id="PTHR19321:SF3">
    <property type="entry name" value="65-KDA MICROTUBULE-ASSOCIATED PROTEIN 8"/>
    <property type="match status" value="1"/>
</dbReference>